<dbReference type="SUPFAM" id="SSF81606">
    <property type="entry name" value="PP2C-like"/>
    <property type="match status" value="1"/>
</dbReference>
<comment type="caution">
    <text evidence="4">The sequence shown here is derived from an EMBL/GenBank/DDBJ whole genome shotgun (WGS) entry which is preliminary data.</text>
</comment>
<dbReference type="OrthoDB" id="286193at2759"/>
<organism evidence="4 5">
    <name type="scientific">Stentor coeruleus</name>
    <dbReference type="NCBI Taxonomy" id="5963"/>
    <lineage>
        <taxon>Eukaryota</taxon>
        <taxon>Sar</taxon>
        <taxon>Alveolata</taxon>
        <taxon>Ciliophora</taxon>
        <taxon>Postciliodesmatophora</taxon>
        <taxon>Heterotrichea</taxon>
        <taxon>Heterotrichida</taxon>
        <taxon>Stentoridae</taxon>
        <taxon>Stentor</taxon>
    </lineage>
</organism>
<dbReference type="SMART" id="SM00331">
    <property type="entry name" value="PP2C_SIG"/>
    <property type="match status" value="1"/>
</dbReference>
<dbReference type="PANTHER" id="PTHR47992">
    <property type="entry name" value="PROTEIN PHOSPHATASE"/>
    <property type="match status" value="1"/>
</dbReference>
<evidence type="ECO:0000313" key="5">
    <source>
        <dbReference type="Proteomes" id="UP000187209"/>
    </source>
</evidence>
<dbReference type="Gene3D" id="3.60.40.10">
    <property type="entry name" value="PPM-type phosphatase domain"/>
    <property type="match status" value="1"/>
</dbReference>
<dbReference type="InterPro" id="IPR036457">
    <property type="entry name" value="PPM-type-like_dom_sf"/>
</dbReference>
<dbReference type="CDD" id="cd00143">
    <property type="entry name" value="PP2Cc"/>
    <property type="match status" value="1"/>
</dbReference>
<dbReference type="PROSITE" id="PS51746">
    <property type="entry name" value="PPM_2"/>
    <property type="match status" value="1"/>
</dbReference>
<keyword evidence="2" id="KW-0472">Membrane</keyword>
<dbReference type="AlphaFoldDB" id="A0A1R2BTU6"/>
<dbReference type="GO" id="GO:0016020">
    <property type="term" value="C:membrane"/>
    <property type="evidence" value="ECO:0007669"/>
    <property type="project" value="UniProtKB-SubCell"/>
</dbReference>
<dbReference type="SMART" id="SM00332">
    <property type="entry name" value="PP2Cc"/>
    <property type="match status" value="1"/>
</dbReference>
<accession>A0A1R2BTU6</accession>
<sequence>MEVSNHPYKALKSWRKKGLNLDICEINKCFKYKKQKISEFCLKDLLIEGEKYGICAKKGNFRKQMEDTYDMVLELHNSSFKHAFAIFDGHSGTEASVFASKNLIKNIDTLDQKGIIEAFQLTDILFCNENPKKGGTTVALTILDHDHLLSANIGDTKIILIKNSSYEVLSYDHVASDIDEQSRIEHAGGYIINHHNSMRVCGQIAITRSIGDAKYKDFLIPIPYFKTTKISIEDIALVIASDGLFEALSPEQVSNIVREKQGYTPSEIAETLTDEAIDGGSKDNVTVIVIKLQEYYTLLCSQTNRSKQKCFNF</sequence>
<dbReference type="Proteomes" id="UP000187209">
    <property type="component" value="Unassembled WGS sequence"/>
</dbReference>
<dbReference type="InterPro" id="IPR015655">
    <property type="entry name" value="PP2C"/>
</dbReference>
<dbReference type="GO" id="GO:0004722">
    <property type="term" value="F:protein serine/threonine phosphatase activity"/>
    <property type="evidence" value="ECO:0007669"/>
    <property type="project" value="InterPro"/>
</dbReference>
<dbReference type="InterPro" id="IPR001932">
    <property type="entry name" value="PPM-type_phosphatase-like_dom"/>
</dbReference>
<dbReference type="Pfam" id="PF00481">
    <property type="entry name" value="PP2C"/>
    <property type="match status" value="1"/>
</dbReference>
<reference evidence="4 5" key="1">
    <citation type="submission" date="2016-11" db="EMBL/GenBank/DDBJ databases">
        <title>The macronuclear genome of Stentor coeruleus: a giant cell with tiny introns.</title>
        <authorList>
            <person name="Slabodnick M."/>
            <person name="Ruby J.G."/>
            <person name="Reiff S.B."/>
            <person name="Swart E.C."/>
            <person name="Gosai S."/>
            <person name="Prabakaran S."/>
            <person name="Witkowska E."/>
            <person name="Larue G.E."/>
            <person name="Fisher S."/>
            <person name="Freeman R.M."/>
            <person name="Gunawardena J."/>
            <person name="Chu W."/>
            <person name="Stover N.A."/>
            <person name="Gregory B.D."/>
            <person name="Nowacki M."/>
            <person name="Derisi J."/>
            <person name="Roy S.W."/>
            <person name="Marshall W.F."/>
            <person name="Sood P."/>
        </authorList>
    </citation>
    <scope>NUCLEOTIDE SEQUENCE [LARGE SCALE GENOMIC DNA]</scope>
    <source>
        <strain evidence="4">WM001</strain>
    </source>
</reference>
<evidence type="ECO:0000256" key="2">
    <source>
        <dbReference type="ARBA" id="ARBA00023136"/>
    </source>
</evidence>
<evidence type="ECO:0000259" key="3">
    <source>
        <dbReference type="PROSITE" id="PS51746"/>
    </source>
</evidence>
<keyword evidence="5" id="KW-1185">Reference proteome</keyword>
<evidence type="ECO:0000256" key="1">
    <source>
        <dbReference type="ARBA" id="ARBA00004370"/>
    </source>
</evidence>
<name>A0A1R2BTU6_9CILI</name>
<gene>
    <name evidence="4" type="ORF">SteCoe_19629</name>
</gene>
<dbReference type="EMBL" id="MPUH01000435">
    <property type="protein sequence ID" value="OMJ80176.1"/>
    <property type="molecule type" value="Genomic_DNA"/>
</dbReference>
<comment type="subcellular location">
    <subcellularLocation>
        <location evidence="1">Membrane</location>
    </subcellularLocation>
</comment>
<evidence type="ECO:0000313" key="4">
    <source>
        <dbReference type="EMBL" id="OMJ80176.1"/>
    </source>
</evidence>
<feature type="domain" description="PPM-type phosphatase" evidence="3">
    <location>
        <begin position="51"/>
        <end position="292"/>
    </location>
</feature>
<protein>
    <recommendedName>
        <fullName evidence="3">PPM-type phosphatase domain-containing protein</fullName>
    </recommendedName>
</protein>
<proteinExistence type="predicted"/>